<dbReference type="EMBL" id="MK504444">
    <property type="protein sequence ID" value="QBJ03644.1"/>
    <property type="molecule type" value="Genomic_DNA"/>
</dbReference>
<name>A0A4Y5FHX6_9CAUD</name>
<accession>A0A4Y5FHX6</accession>
<dbReference type="Proteomes" id="UP000309991">
    <property type="component" value="Segment"/>
</dbReference>
<evidence type="ECO:0000313" key="2">
    <source>
        <dbReference type="Proteomes" id="UP000309991"/>
    </source>
</evidence>
<proteinExistence type="predicted"/>
<protein>
    <submittedName>
        <fullName evidence="1">Uncharacterized protein</fullName>
    </submittedName>
</protein>
<organism evidence="1 2">
    <name type="scientific">Lactobacillus phage 3-521</name>
    <dbReference type="NCBI Taxonomy" id="2510943"/>
    <lineage>
        <taxon>Viruses</taxon>
        <taxon>Duplodnaviria</taxon>
        <taxon>Heunggongvirae</taxon>
        <taxon>Uroviricota</taxon>
        <taxon>Caudoviricetes</taxon>
        <taxon>Herelleviridae</taxon>
        <taxon>Watanabevirus</taxon>
        <taxon>Watanabevirus wv3521</taxon>
    </lineage>
</organism>
<sequence>MEKIDLKSATLADLTGNYILVKEPLSSADVYDDAGAGPILFAIDADNFVRALSPKDVQTGKYTTAGEKVISWDTTAKTIKYVLKNDLNYSYELGSVVTDKYYGNIAVALLQAISLYLGSISPVTYDYNLLSAQELADLVVSSTSTPKVPTVGTVTTTATTATISLE</sequence>
<evidence type="ECO:0000313" key="1">
    <source>
        <dbReference type="EMBL" id="QBJ03644.1"/>
    </source>
</evidence>
<keyword evidence="2" id="KW-1185">Reference proteome</keyword>
<gene>
    <name evidence="1" type="ORF">UCC3521_0106</name>
</gene>
<reference evidence="1 2" key="1">
    <citation type="submission" date="2019-02" db="EMBL/GenBank/DDBJ databases">
        <title>Isolation of virulent Lactobacillus brevis phages.</title>
        <authorList>
            <person name="Feyereisen M."/>
            <person name="Mahony J."/>
            <person name="O'Sullivan T."/>
            <person name="van Sinderen D."/>
        </authorList>
    </citation>
    <scope>NUCLEOTIDE SEQUENCE [LARGE SCALE GENOMIC DNA]</scope>
</reference>